<organism evidence="3 4">
    <name type="scientific">Nostoc sphaeroides CCNUC1</name>
    <dbReference type="NCBI Taxonomy" id="2653204"/>
    <lineage>
        <taxon>Bacteria</taxon>
        <taxon>Bacillati</taxon>
        <taxon>Cyanobacteriota</taxon>
        <taxon>Cyanophyceae</taxon>
        <taxon>Nostocales</taxon>
        <taxon>Nostocaceae</taxon>
        <taxon>Nostoc</taxon>
    </lineage>
</organism>
<keyword evidence="4" id="KW-1185">Reference proteome</keyword>
<feature type="transmembrane region" description="Helical" evidence="2">
    <location>
        <begin position="274"/>
        <end position="296"/>
    </location>
</feature>
<gene>
    <name evidence="3" type="ORF">GXM_03598</name>
</gene>
<keyword evidence="2" id="KW-1133">Transmembrane helix</keyword>
<accession>A0A5P8W093</accession>
<evidence type="ECO:0008006" key="5">
    <source>
        <dbReference type="Google" id="ProtNLM"/>
    </source>
</evidence>
<feature type="transmembrane region" description="Helical" evidence="2">
    <location>
        <begin position="240"/>
        <end position="262"/>
    </location>
</feature>
<evidence type="ECO:0000313" key="3">
    <source>
        <dbReference type="EMBL" id="QFS46118.1"/>
    </source>
</evidence>
<keyword evidence="2" id="KW-0812">Transmembrane</keyword>
<dbReference type="Proteomes" id="UP000326678">
    <property type="component" value="Chromosome Gxm1"/>
</dbReference>
<dbReference type="AlphaFoldDB" id="A0A5P8W093"/>
<dbReference type="KEGG" id="nsh:GXM_03598"/>
<sequence length="413" mass="47716">MFARIRRILNQFFSNSRTINNEPLNKVSLIVIILIDIFILINVFTGLDDISRWHISPTEAYPCYSEWQNYRTKTTQDKDYEIVKLSLPDNLNNQLSFQRNYQQAEAGHLGKVSKTCLQYADYKDKINNPDKQQIIKTIDQKQAKISSLEQANRTIKAQYDSTLLEKIAGQGREQSINQVSAEKAKQTLEQNNRQISTLKQENSTLKNELLTKPESISFIAFLKDDNQFREVDKGYQQASFWYPSIQLAFQSLFLLPLIVIALSVNKFAQRRGFGLISLISWHLLVIFFIPLIVKIFEFLQIGAIFKFLFDIISALFGGLLFLINYAYILLIPIIGFGIIQFFQKVVFNVKVQAASRVQKSRCVNCAKKIRQLDIYCPHCGYYQDIECQNCHNLTYKHLPYCKHCGASQNTSIL</sequence>
<reference evidence="3 4" key="1">
    <citation type="submission" date="2019-10" db="EMBL/GenBank/DDBJ databases">
        <title>Genomic and transcriptomic insights into the perfect genentic adaptation of a filamentous nitrogen-fixing cyanobacterium to rice fields.</title>
        <authorList>
            <person name="Chen Z."/>
        </authorList>
    </citation>
    <scope>NUCLEOTIDE SEQUENCE [LARGE SCALE GENOMIC DNA]</scope>
    <source>
        <strain evidence="3">CCNUC1</strain>
    </source>
</reference>
<dbReference type="RefSeq" id="WP_118168312.1">
    <property type="nucleotide sequence ID" value="NZ_CP045226.1"/>
</dbReference>
<keyword evidence="1" id="KW-0175">Coiled coil</keyword>
<evidence type="ECO:0000313" key="4">
    <source>
        <dbReference type="Proteomes" id="UP000326678"/>
    </source>
</evidence>
<feature type="transmembrane region" description="Helical" evidence="2">
    <location>
        <begin position="316"/>
        <end position="342"/>
    </location>
</feature>
<name>A0A5P8W093_9NOSO</name>
<feature type="transmembrane region" description="Helical" evidence="2">
    <location>
        <begin position="27"/>
        <end position="47"/>
    </location>
</feature>
<dbReference type="EMBL" id="CP045226">
    <property type="protein sequence ID" value="QFS46118.1"/>
    <property type="molecule type" value="Genomic_DNA"/>
</dbReference>
<evidence type="ECO:0000256" key="2">
    <source>
        <dbReference type="SAM" id="Phobius"/>
    </source>
</evidence>
<feature type="coiled-coil region" evidence="1">
    <location>
        <begin position="131"/>
        <end position="208"/>
    </location>
</feature>
<evidence type="ECO:0000256" key="1">
    <source>
        <dbReference type="SAM" id="Coils"/>
    </source>
</evidence>
<proteinExistence type="predicted"/>
<protein>
    <recommendedName>
        <fullName evidence="5">Zinc ribbon domain-containing protein</fullName>
    </recommendedName>
</protein>
<keyword evidence="2" id="KW-0472">Membrane</keyword>